<keyword evidence="1" id="KW-0560">Oxidoreductase</keyword>
<organism evidence="3 4">
    <name type="scientific">Massilia cavernae</name>
    <dbReference type="NCBI Taxonomy" id="2320864"/>
    <lineage>
        <taxon>Bacteria</taxon>
        <taxon>Pseudomonadati</taxon>
        <taxon>Pseudomonadota</taxon>
        <taxon>Betaproteobacteria</taxon>
        <taxon>Burkholderiales</taxon>
        <taxon>Oxalobacteraceae</taxon>
        <taxon>Telluria group</taxon>
        <taxon>Massilia</taxon>
    </lineage>
</organism>
<dbReference type="OrthoDB" id="9342835at2"/>
<name>A0A418Y7R6_9BURK</name>
<evidence type="ECO:0000313" key="3">
    <source>
        <dbReference type="EMBL" id="RJG26323.1"/>
    </source>
</evidence>
<proteinExistence type="predicted"/>
<comment type="caution">
    <text evidence="3">The sequence shown here is derived from an EMBL/GenBank/DDBJ whole genome shotgun (WGS) entry which is preliminary data.</text>
</comment>
<gene>
    <name evidence="3" type="ORF">D3872_02245</name>
</gene>
<dbReference type="AlphaFoldDB" id="A0A418Y7R6"/>
<evidence type="ECO:0000313" key="4">
    <source>
        <dbReference type="Proteomes" id="UP000284006"/>
    </source>
</evidence>
<dbReference type="InterPro" id="IPR036188">
    <property type="entry name" value="FAD/NAD-bd_sf"/>
</dbReference>
<reference evidence="3 4" key="1">
    <citation type="submission" date="2018-09" db="EMBL/GenBank/DDBJ databases">
        <authorList>
            <person name="Zhu H."/>
        </authorList>
    </citation>
    <scope>NUCLEOTIDE SEQUENCE [LARGE SCALE GENOMIC DNA]</scope>
    <source>
        <strain evidence="3 4">K1S02-61</strain>
    </source>
</reference>
<dbReference type="SUPFAM" id="SSF51905">
    <property type="entry name" value="FAD/NAD(P)-binding domain"/>
    <property type="match status" value="1"/>
</dbReference>
<keyword evidence="4" id="KW-1185">Reference proteome</keyword>
<dbReference type="GO" id="GO:0016491">
    <property type="term" value="F:oxidoreductase activity"/>
    <property type="evidence" value="ECO:0007669"/>
    <property type="project" value="UniProtKB-KW"/>
</dbReference>
<dbReference type="PANTHER" id="PTHR13847:SF281">
    <property type="entry name" value="FAD DEPENDENT OXIDOREDUCTASE DOMAIN-CONTAINING PROTEIN"/>
    <property type="match status" value="1"/>
</dbReference>
<dbReference type="InterPro" id="IPR006076">
    <property type="entry name" value="FAD-dep_OxRdtase"/>
</dbReference>
<evidence type="ECO:0000256" key="1">
    <source>
        <dbReference type="ARBA" id="ARBA00023002"/>
    </source>
</evidence>
<evidence type="ECO:0000259" key="2">
    <source>
        <dbReference type="Pfam" id="PF01266"/>
    </source>
</evidence>
<dbReference type="EMBL" id="QYUP01000019">
    <property type="protein sequence ID" value="RJG26323.1"/>
    <property type="molecule type" value="Genomic_DNA"/>
</dbReference>
<sequence>MKLTPYWLDTAPAFSGAEQGYVEGESDVVVIGGGFTGLSAALALAKKGARVTLLEAGRVGGCASGRNGGMCNNGFAQDYYGMTQKLGRDRARTLYQSFNAAVDTVEAIIAEERIECDFKRTGKLKLAAKPEHYEKLARSQELMASDVDPDSYMVSQSDLRSEIGSDRYHGGLVFPRSAGMHMGKYVQGLADACVRRGVRIYENAPVHEIKRLAGYEHRLSTPRGAVQGQQVLIATGTSAVGPLQRYRKRIIPIGAFIIATEPLSVEVLDRILPTRRNATDTKNFVHFFRILPDNRLLFGGRARFAASNAESDQKSGEVLKRSLYEVFPDLADVAIDYCWGGMLDMTIDRLPRAGEHDGLYYSMGYSGHGTQMATYMGKMMAEIMGGNQACNPLQDFEWPAIPAYSGNPWFLPFVGAYYRLQDLLH</sequence>
<dbReference type="Gene3D" id="3.30.9.10">
    <property type="entry name" value="D-Amino Acid Oxidase, subunit A, domain 2"/>
    <property type="match status" value="1"/>
</dbReference>
<accession>A0A418Y7R6</accession>
<dbReference type="PANTHER" id="PTHR13847">
    <property type="entry name" value="SARCOSINE DEHYDROGENASE-RELATED"/>
    <property type="match status" value="1"/>
</dbReference>
<feature type="domain" description="FAD dependent oxidoreductase" evidence="2">
    <location>
        <begin position="27"/>
        <end position="382"/>
    </location>
</feature>
<dbReference type="Gene3D" id="3.50.50.60">
    <property type="entry name" value="FAD/NAD(P)-binding domain"/>
    <property type="match status" value="1"/>
</dbReference>
<dbReference type="Proteomes" id="UP000284006">
    <property type="component" value="Unassembled WGS sequence"/>
</dbReference>
<dbReference type="Pfam" id="PF01266">
    <property type="entry name" value="DAO"/>
    <property type="match status" value="1"/>
</dbReference>
<protein>
    <submittedName>
        <fullName evidence="3">FAD-binding oxidoreductase</fullName>
    </submittedName>
</protein>
<dbReference type="GO" id="GO:0005737">
    <property type="term" value="C:cytoplasm"/>
    <property type="evidence" value="ECO:0007669"/>
    <property type="project" value="TreeGrafter"/>
</dbReference>
<dbReference type="RefSeq" id="WP_119809281.1">
    <property type="nucleotide sequence ID" value="NZ_QYUP01000019.1"/>
</dbReference>